<gene>
    <name evidence="8" type="ORF">UFOPK3610_00887</name>
</gene>
<proteinExistence type="predicted"/>
<dbReference type="CDD" id="cd06530">
    <property type="entry name" value="S26_SPase_I"/>
    <property type="match status" value="1"/>
</dbReference>
<evidence type="ECO:0000256" key="3">
    <source>
        <dbReference type="ARBA" id="ARBA00022792"/>
    </source>
</evidence>
<dbReference type="PANTHER" id="PTHR12383">
    <property type="entry name" value="PROTEASE FAMILY S26 MITOCHONDRIAL INNER MEMBRANE PROTEASE-RELATED"/>
    <property type="match status" value="1"/>
</dbReference>
<dbReference type="GO" id="GO:0004252">
    <property type="term" value="F:serine-type endopeptidase activity"/>
    <property type="evidence" value="ECO:0007669"/>
    <property type="project" value="InterPro"/>
</dbReference>
<evidence type="ECO:0000256" key="2">
    <source>
        <dbReference type="ARBA" id="ARBA00004308"/>
    </source>
</evidence>
<evidence type="ECO:0000256" key="4">
    <source>
        <dbReference type="ARBA" id="ARBA00022801"/>
    </source>
</evidence>
<evidence type="ECO:0000256" key="6">
    <source>
        <dbReference type="ARBA" id="ARBA00023136"/>
    </source>
</evidence>
<sequence>MLLDHVGTIFLDGDCAVAEVGVLRSVVLLHAGLHGLRLEASLGGVVDAAGQIAVCVDRRAGRECAGETRNHGGPLVRRILGLSLVRQRAPRDPRQDVAMHLPWFRATVEGLSMIPVLAPGERVLVRRTRDLAPGDVVVARDPEDRLVVKRVVRAETTADGQPGWWLEGDNAAASTDSRAYGVVPTTAILGRVIRQKVPPR</sequence>
<name>A0A6J7H6V5_9ZZZZ</name>
<accession>A0A6J7H6V5</accession>
<dbReference type="InterPro" id="IPR019533">
    <property type="entry name" value="Peptidase_S26"/>
</dbReference>
<protein>
    <submittedName>
        <fullName evidence="8">Unannotated protein</fullName>
    </submittedName>
</protein>
<dbReference type="InterPro" id="IPR052064">
    <property type="entry name" value="Mito_IMP1_subunit"/>
</dbReference>
<comment type="subcellular location">
    <subcellularLocation>
        <location evidence="2">Endomembrane system</location>
    </subcellularLocation>
    <subcellularLocation>
        <location evidence="1">Mitochondrion inner membrane</location>
    </subcellularLocation>
</comment>
<dbReference type="SUPFAM" id="SSF51306">
    <property type="entry name" value="LexA/Signal peptidase"/>
    <property type="match status" value="1"/>
</dbReference>
<dbReference type="PANTHER" id="PTHR12383:SF16">
    <property type="entry name" value="MITOCHONDRIAL INNER MEMBRANE PROTEASE SUBUNIT 1"/>
    <property type="match status" value="1"/>
</dbReference>
<dbReference type="GO" id="GO:0042720">
    <property type="term" value="C:mitochondrial inner membrane peptidase complex"/>
    <property type="evidence" value="ECO:0007669"/>
    <property type="project" value="TreeGrafter"/>
</dbReference>
<feature type="domain" description="Peptidase S24/S26A/S26B/S26C" evidence="7">
    <location>
        <begin position="104"/>
        <end position="171"/>
    </location>
</feature>
<evidence type="ECO:0000256" key="1">
    <source>
        <dbReference type="ARBA" id="ARBA00004273"/>
    </source>
</evidence>
<keyword evidence="3" id="KW-0999">Mitochondrion inner membrane</keyword>
<reference evidence="8" key="1">
    <citation type="submission" date="2020-05" db="EMBL/GenBank/DDBJ databases">
        <authorList>
            <person name="Chiriac C."/>
            <person name="Salcher M."/>
            <person name="Ghai R."/>
            <person name="Kavagutti S V."/>
        </authorList>
    </citation>
    <scope>NUCLEOTIDE SEQUENCE</scope>
</reference>
<dbReference type="GO" id="GO:0012505">
    <property type="term" value="C:endomembrane system"/>
    <property type="evidence" value="ECO:0007669"/>
    <property type="project" value="UniProtKB-SubCell"/>
</dbReference>
<dbReference type="Pfam" id="PF00717">
    <property type="entry name" value="Peptidase_S24"/>
    <property type="match status" value="1"/>
</dbReference>
<keyword evidence="4" id="KW-0378">Hydrolase</keyword>
<dbReference type="EMBL" id="CAFBMR010000027">
    <property type="protein sequence ID" value="CAB4912255.1"/>
    <property type="molecule type" value="Genomic_DNA"/>
</dbReference>
<keyword evidence="6" id="KW-0472">Membrane</keyword>
<organism evidence="8">
    <name type="scientific">freshwater metagenome</name>
    <dbReference type="NCBI Taxonomy" id="449393"/>
    <lineage>
        <taxon>unclassified sequences</taxon>
        <taxon>metagenomes</taxon>
        <taxon>ecological metagenomes</taxon>
    </lineage>
</organism>
<dbReference type="InterPro" id="IPR015927">
    <property type="entry name" value="Peptidase_S24_S26A/B/C"/>
</dbReference>
<dbReference type="Gene3D" id="2.10.109.10">
    <property type="entry name" value="Umud Fragment, subunit A"/>
    <property type="match status" value="1"/>
</dbReference>
<dbReference type="AlphaFoldDB" id="A0A6J7H6V5"/>
<dbReference type="InterPro" id="IPR036286">
    <property type="entry name" value="LexA/Signal_pep-like_sf"/>
</dbReference>
<dbReference type="GO" id="GO:0006627">
    <property type="term" value="P:protein processing involved in protein targeting to mitochondrion"/>
    <property type="evidence" value="ECO:0007669"/>
    <property type="project" value="TreeGrafter"/>
</dbReference>
<evidence type="ECO:0000259" key="7">
    <source>
        <dbReference type="Pfam" id="PF00717"/>
    </source>
</evidence>
<evidence type="ECO:0000256" key="5">
    <source>
        <dbReference type="ARBA" id="ARBA00023128"/>
    </source>
</evidence>
<evidence type="ECO:0000313" key="8">
    <source>
        <dbReference type="EMBL" id="CAB4912255.1"/>
    </source>
</evidence>
<dbReference type="GO" id="GO:0006465">
    <property type="term" value="P:signal peptide processing"/>
    <property type="evidence" value="ECO:0007669"/>
    <property type="project" value="InterPro"/>
</dbReference>
<keyword evidence="5" id="KW-0496">Mitochondrion</keyword>